<dbReference type="InterPro" id="IPR000232">
    <property type="entry name" value="HSF_DNA-bd"/>
</dbReference>
<evidence type="ECO:0000256" key="5">
    <source>
        <dbReference type="SAM" id="MobiDB-lite"/>
    </source>
</evidence>
<feature type="region of interest" description="Disordered" evidence="5">
    <location>
        <begin position="224"/>
        <end position="260"/>
    </location>
</feature>
<feature type="compositionally biased region" description="Low complexity" evidence="5">
    <location>
        <begin position="56"/>
        <end position="70"/>
    </location>
</feature>
<reference evidence="7" key="1">
    <citation type="submission" date="2021-01" db="EMBL/GenBank/DDBJ databases">
        <authorList>
            <person name="Corre E."/>
            <person name="Pelletier E."/>
            <person name="Niang G."/>
            <person name="Scheremetjew M."/>
            <person name="Finn R."/>
            <person name="Kale V."/>
            <person name="Holt S."/>
            <person name="Cochrane G."/>
            <person name="Meng A."/>
            <person name="Brown T."/>
            <person name="Cohen L."/>
        </authorList>
    </citation>
    <scope>NUCLEOTIDE SEQUENCE</scope>
    <source>
        <strain evidence="7">Pop2</strain>
    </source>
</reference>
<accession>A0A7S2A744</accession>
<dbReference type="FunFam" id="1.10.10.10:FF:000479">
    <property type="entry name" value="Predicted protein"/>
    <property type="match status" value="1"/>
</dbReference>
<comment type="similarity">
    <text evidence="4">Belongs to the HSF family.</text>
</comment>
<feature type="compositionally biased region" description="Polar residues" evidence="5">
    <location>
        <begin position="17"/>
        <end position="26"/>
    </location>
</feature>
<feature type="region of interest" description="Disordered" evidence="5">
    <location>
        <begin position="47"/>
        <end position="104"/>
    </location>
</feature>
<feature type="compositionally biased region" description="Polar residues" evidence="5">
    <location>
        <begin position="81"/>
        <end position="104"/>
    </location>
</feature>
<feature type="region of interest" description="Disordered" evidence="5">
    <location>
        <begin position="1"/>
        <end position="26"/>
    </location>
</feature>
<feature type="compositionally biased region" description="Low complexity" evidence="5">
    <location>
        <begin position="341"/>
        <end position="355"/>
    </location>
</feature>
<dbReference type="AlphaFoldDB" id="A0A7S2A744"/>
<dbReference type="PANTHER" id="PTHR10015:SF206">
    <property type="entry name" value="HSF-TYPE DNA-BINDING DOMAIN-CONTAINING PROTEIN"/>
    <property type="match status" value="1"/>
</dbReference>
<evidence type="ECO:0000256" key="2">
    <source>
        <dbReference type="ARBA" id="ARBA00023125"/>
    </source>
</evidence>
<proteinExistence type="inferred from homology"/>
<dbReference type="SMART" id="SM00415">
    <property type="entry name" value="HSF"/>
    <property type="match status" value="1"/>
</dbReference>
<evidence type="ECO:0000256" key="4">
    <source>
        <dbReference type="RuleBase" id="RU004020"/>
    </source>
</evidence>
<evidence type="ECO:0000256" key="3">
    <source>
        <dbReference type="ARBA" id="ARBA00023242"/>
    </source>
</evidence>
<dbReference type="EMBL" id="HBGN01040096">
    <property type="protein sequence ID" value="CAD9358721.1"/>
    <property type="molecule type" value="Transcribed_RNA"/>
</dbReference>
<feature type="compositionally biased region" description="Polar residues" evidence="5">
    <location>
        <begin position="239"/>
        <end position="249"/>
    </location>
</feature>
<feature type="domain" description="HSF-type DNA-binding" evidence="6">
    <location>
        <begin position="113"/>
        <end position="219"/>
    </location>
</feature>
<keyword evidence="3" id="KW-0539">Nucleus</keyword>
<dbReference type="Gene3D" id="1.10.10.10">
    <property type="entry name" value="Winged helix-like DNA-binding domain superfamily/Winged helix DNA-binding domain"/>
    <property type="match status" value="1"/>
</dbReference>
<evidence type="ECO:0000259" key="6">
    <source>
        <dbReference type="SMART" id="SM00415"/>
    </source>
</evidence>
<dbReference type="InterPro" id="IPR036390">
    <property type="entry name" value="WH_DNA-bd_sf"/>
</dbReference>
<dbReference type="SUPFAM" id="SSF46785">
    <property type="entry name" value="Winged helix' DNA-binding domain"/>
    <property type="match status" value="1"/>
</dbReference>
<keyword evidence="2" id="KW-0238">DNA-binding</keyword>
<name>A0A7S2A744_9STRA</name>
<protein>
    <recommendedName>
        <fullName evidence="6">HSF-type DNA-binding domain-containing protein</fullName>
    </recommendedName>
</protein>
<feature type="region of interest" description="Disordered" evidence="5">
    <location>
        <begin position="341"/>
        <end position="367"/>
    </location>
</feature>
<dbReference type="GO" id="GO:0003700">
    <property type="term" value="F:DNA-binding transcription factor activity"/>
    <property type="evidence" value="ECO:0007669"/>
    <property type="project" value="InterPro"/>
</dbReference>
<dbReference type="GO" id="GO:0005634">
    <property type="term" value="C:nucleus"/>
    <property type="evidence" value="ECO:0007669"/>
    <property type="project" value="UniProtKB-SubCell"/>
</dbReference>
<sequence length="420" mass="46160">MSHFFEPSLTLSKKMHSTSQQSTQQEGALIHLVEAATALTQLVDGPGIHAKRTDVPSQSPNTSSNQSSAADVTDDEDFPSQPKNTSAQSQAIDPNALHSPSSFSHTVIPDLSPREIFPERLMSVLSNRSVSDVISWLPHGRSFVILRPDVFASRIMPVYFGPETGKPAPPSSTFKYPSFTRKLNRWGFRQISRGPDAGAFHHDLFRREQPELCRKMVCQKSRRPKSSKCTKPLPPKATSLCTSTDSTLPQKKRKQSAVPSRNEILPLSPAPAVVIPCTVSASSCSPTDVTRVSSCSNTANETVVVPVSPLNVSPPFDHHLKPTNPSIFPAAGFPLYQTSQQTQATTHTTSRTQHSLIAPRPPQRSSMTQRIPYTECTHFEALPNRCDIQIKQAQNVDMAKSMLYKAYLQALEAQKSQVPS</sequence>
<gene>
    <name evidence="7" type="ORF">DBRI1063_LOCUS25666</name>
</gene>
<evidence type="ECO:0000256" key="1">
    <source>
        <dbReference type="ARBA" id="ARBA00004123"/>
    </source>
</evidence>
<comment type="subcellular location">
    <subcellularLocation>
        <location evidence="1">Nucleus</location>
    </subcellularLocation>
</comment>
<evidence type="ECO:0000313" key="7">
    <source>
        <dbReference type="EMBL" id="CAD9358721.1"/>
    </source>
</evidence>
<dbReference type="PANTHER" id="PTHR10015">
    <property type="entry name" value="HEAT SHOCK TRANSCRIPTION FACTOR"/>
    <property type="match status" value="1"/>
</dbReference>
<organism evidence="7">
    <name type="scientific">Ditylum brightwellii</name>
    <dbReference type="NCBI Taxonomy" id="49249"/>
    <lineage>
        <taxon>Eukaryota</taxon>
        <taxon>Sar</taxon>
        <taxon>Stramenopiles</taxon>
        <taxon>Ochrophyta</taxon>
        <taxon>Bacillariophyta</taxon>
        <taxon>Mediophyceae</taxon>
        <taxon>Lithodesmiophycidae</taxon>
        <taxon>Lithodesmiales</taxon>
        <taxon>Lithodesmiaceae</taxon>
        <taxon>Ditylum</taxon>
    </lineage>
</organism>
<dbReference type="Pfam" id="PF00447">
    <property type="entry name" value="HSF_DNA-bind"/>
    <property type="match status" value="1"/>
</dbReference>
<dbReference type="GO" id="GO:0043565">
    <property type="term" value="F:sequence-specific DNA binding"/>
    <property type="evidence" value="ECO:0007669"/>
    <property type="project" value="InterPro"/>
</dbReference>
<dbReference type="InterPro" id="IPR036388">
    <property type="entry name" value="WH-like_DNA-bd_sf"/>
</dbReference>